<dbReference type="PANTHER" id="PTHR31689:SF0">
    <property type="entry name" value="DIAMINOPIMELATE EPIMERASE"/>
    <property type="match status" value="1"/>
</dbReference>
<sequence>MNNRHRTLSPQSIPFAKGHGAHNDFIVLPDPAGRLDLTPADIAHLCDRRRGIGADGLLRAVRCTAVPEAASMANEADWFMDYYNADGSQGTMCGNGIRVLARYLTDRGLCPTGTTKIATRAGTRAVHVPPGKSHNDTIAVDMGSPYLPGTPGVTVLAAGRHWQAVHVDMGNPHAVAFLDDLSLAGPLRVPPKAIPHSAYPEGVTVEFALRVSHQHLSLRIHERGVGETYACGTGACAAVAALRHLDRHTDARTYIVDVPGGRLGVTVHQDGTMTLEGPALIVAHGTVGAAGESANGLPSL</sequence>
<evidence type="ECO:0000256" key="6">
    <source>
        <dbReference type="ARBA" id="ARBA00023235"/>
    </source>
</evidence>
<organism evidence="10">
    <name type="scientific">Streptomyces sp. SID12501</name>
    <dbReference type="NCBI Taxonomy" id="2706042"/>
    <lineage>
        <taxon>Bacteria</taxon>
        <taxon>Bacillati</taxon>
        <taxon>Actinomycetota</taxon>
        <taxon>Actinomycetes</taxon>
        <taxon>Kitasatosporales</taxon>
        <taxon>Streptomycetaceae</taxon>
        <taxon>Streptomyces</taxon>
    </lineage>
</organism>
<dbReference type="RefSeq" id="WP_164316181.1">
    <property type="nucleotide sequence ID" value="NZ_JAAGLU010000015.1"/>
</dbReference>
<dbReference type="PROSITE" id="PS01326">
    <property type="entry name" value="DAP_EPIMERASE"/>
    <property type="match status" value="1"/>
</dbReference>
<accession>A0A6B3BUR4</accession>
<dbReference type="GO" id="GO:0009089">
    <property type="term" value="P:lysine biosynthetic process via diaminopimelate"/>
    <property type="evidence" value="ECO:0007669"/>
    <property type="project" value="UniProtKB-UniRule"/>
</dbReference>
<evidence type="ECO:0000256" key="2">
    <source>
        <dbReference type="ARBA" id="ARBA00010219"/>
    </source>
</evidence>
<keyword evidence="8" id="KW-0963">Cytoplasm</keyword>
<feature type="binding site" evidence="8">
    <location>
        <begin position="232"/>
        <end position="233"/>
    </location>
    <ligand>
        <name>substrate</name>
    </ligand>
</feature>
<comment type="pathway">
    <text evidence="1 8">Amino-acid biosynthesis; L-lysine biosynthesis via DAP pathway; DL-2,6-diaminopimelate from LL-2,6-diaminopimelate: step 1/1.</text>
</comment>
<dbReference type="AlphaFoldDB" id="A0A6B3BUR4"/>
<dbReference type="NCBIfam" id="TIGR00652">
    <property type="entry name" value="DapF"/>
    <property type="match status" value="1"/>
</dbReference>
<protein>
    <recommendedName>
        <fullName evidence="3 8">Diaminopimelate epimerase</fullName>
        <shortName evidence="8">DAP epimerase</shortName>
        <ecNumber evidence="3 8">5.1.1.7</ecNumber>
    </recommendedName>
    <alternativeName>
        <fullName evidence="8">PLP-independent amino acid racemase</fullName>
    </alternativeName>
</protein>
<evidence type="ECO:0000313" key="10">
    <source>
        <dbReference type="EMBL" id="NEC88069.1"/>
    </source>
</evidence>
<name>A0A6B3BUR4_9ACTN</name>
<feature type="binding site" evidence="8">
    <location>
        <begin position="94"/>
        <end position="95"/>
    </location>
    <ligand>
        <name>substrate</name>
    </ligand>
</feature>
<comment type="subunit">
    <text evidence="8">Homodimer.</text>
</comment>
<gene>
    <name evidence="8" type="primary">dapF</name>
    <name evidence="10" type="ORF">G3I71_20085</name>
</gene>
<dbReference type="SUPFAM" id="SSF54506">
    <property type="entry name" value="Diaminopimelate epimerase-like"/>
    <property type="match status" value="2"/>
</dbReference>
<evidence type="ECO:0000256" key="4">
    <source>
        <dbReference type="ARBA" id="ARBA00022605"/>
    </source>
</evidence>
<dbReference type="InterPro" id="IPR001653">
    <property type="entry name" value="DAP_epimerase_DapF"/>
</dbReference>
<comment type="subcellular location">
    <subcellularLocation>
        <location evidence="8">Cytoplasm</location>
    </subcellularLocation>
</comment>
<comment type="caution">
    <text evidence="10">The sequence shown here is derived from an EMBL/GenBank/DDBJ whole genome shotgun (WGS) entry which is preliminary data.</text>
</comment>
<evidence type="ECO:0000256" key="5">
    <source>
        <dbReference type="ARBA" id="ARBA00023154"/>
    </source>
</evidence>
<dbReference type="EC" id="5.1.1.7" evidence="3 8"/>
<evidence type="ECO:0000256" key="7">
    <source>
        <dbReference type="ARBA" id="ARBA00051712"/>
    </source>
</evidence>
<keyword evidence="6 8" id="KW-0413">Isomerase</keyword>
<dbReference type="GO" id="GO:0005829">
    <property type="term" value="C:cytosol"/>
    <property type="evidence" value="ECO:0007669"/>
    <property type="project" value="TreeGrafter"/>
</dbReference>
<feature type="binding site" evidence="8">
    <location>
        <position position="171"/>
    </location>
    <ligand>
        <name>substrate</name>
    </ligand>
</feature>
<dbReference type="GO" id="GO:0008837">
    <property type="term" value="F:diaminopimelate epimerase activity"/>
    <property type="evidence" value="ECO:0007669"/>
    <property type="project" value="UniProtKB-UniRule"/>
</dbReference>
<evidence type="ECO:0000256" key="3">
    <source>
        <dbReference type="ARBA" id="ARBA00013080"/>
    </source>
</evidence>
<feature type="binding site" evidence="8">
    <location>
        <begin position="222"/>
        <end position="223"/>
    </location>
    <ligand>
        <name>substrate</name>
    </ligand>
</feature>
<feature type="binding site" evidence="8">
    <location>
        <position position="84"/>
    </location>
    <ligand>
        <name>substrate</name>
    </ligand>
</feature>
<keyword evidence="5 8" id="KW-0457">Lysine biosynthesis</keyword>
<feature type="site" description="Could be important to modulate the pK values of the two catalytic cysteine residues" evidence="8">
    <location>
        <position position="173"/>
    </location>
</feature>
<feature type="active site" evidence="9">
    <location>
        <position position="93"/>
    </location>
</feature>
<dbReference type="HAMAP" id="MF_00197">
    <property type="entry name" value="DAP_epimerase"/>
    <property type="match status" value="1"/>
</dbReference>
<evidence type="ECO:0000256" key="9">
    <source>
        <dbReference type="PROSITE-ProRule" id="PRU10125"/>
    </source>
</evidence>
<feature type="binding site" evidence="8">
    <location>
        <position position="23"/>
    </location>
    <ligand>
        <name>substrate</name>
    </ligand>
</feature>
<dbReference type="Gene3D" id="3.10.310.10">
    <property type="entry name" value="Diaminopimelate Epimerase, Chain A, domain 1"/>
    <property type="match status" value="2"/>
</dbReference>
<comment type="caution">
    <text evidence="8">Lacks conserved residue(s) required for the propagation of feature annotation.</text>
</comment>
<keyword evidence="4 8" id="KW-0028">Amino-acid biosynthesis</keyword>
<feature type="active site" description="Proton donor" evidence="8">
    <location>
        <position position="93"/>
    </location>
</feature>
<dbReference type="Pfam" id="PF01678">
    <property type="entry name" value="DAP_epimerase"/>
    <property type="match status" value="2"/>
</dbReference>
<reference evidence="10" key="1">
    <citation type="submission" date="2020-01" db="EMBL/GenBank/DDBJ databases">
        <title>Insect and environment-associated Actinomycetes.</title>
        <authorList>
            <person name="Currrie C."/>
            <person name="Chevrette M."/>
            <person name="Carlson C."/>
            <person name="Stubbendieck R."/>
            <person name="Wendt-Pienkowski E."/>
        </authorList>
    </citation>
    <scope>NUCLEOTIDE SEQUENCE</scope>
    <source>
        <strain evidence="10">SID12501</strain>
    </source>
</reference>
<evidence type="ECO:0000256" key="8">
    <source>
        <dbReference type="HAMAP-Rule" id="MF_00197"/>
    </source>
</evidence>
<dbReference type="UniPathway" id="UPA00034">
    <property type="reaction ID" value="UER00025"/>
</dbReference>
<comment type="similarity">
    <text evidence="2 8">Belongs to the diaminopimelate epimerase family.</text>
</comment>
<comment type="catalytic activity">
    <reaction evidence="7 8">
        <text>(2S,6S)-2,6-diaminopimelate = meso-2,6-diaminopimelate</text>
        <dbReference type="Rhea" id="RHEA:15393"/>
        <dbReference type="ChEBI" id="CHEBI:57609"/>
        <dbReference type="ChEBI" id="CHEBI:57791"/>
        <dbReference type="EC" id="5.1.1.7"/>
    </reaction>
</comment>
<feature type="site" description="Could be important to modulate the pK values of the two catalytic cysteine residues" evidence="8">
    <location>
        <position position="222"/>
    </location>
</feature>
<proteinExistence type="inferred from homology"/>
<evidence type="ECO:0000256" key="1">
    <source>
        <dbReference type="ARBA" id="ARBA00005196"/>
    </source>
</evidence>
<dbReference type="EMBL" id="JAAGLU010000015">
    <property type="protein sequence ID" value="NEC88069.1"/>
    <property type="molecule type" value="Genomic_DNA"/>
</dbReference>
<comment type="function">
    <text evidence="8">Catalyzes the stereoinversion of LL-2,6-diaminopimelate (L,L-DAP) to meso-diaminopimelate (meso-DAP), a precursor of L-lysine and an essential component of the bacterial peptidoglycan.</text>
</comment>
<feature type="active site" description="Proton acceptor" evidence="8">
    <location>
        <position position="231"/>
    </location>
</feature>
<dbReference type="InterPro" id="IPR018510">
    <property type="entry name" value="DAP_epimerase_AS"/>
</dbReference>
<dbReference type="PANTHER" id="PTHR31689">
    <property type="entry name" value="DIAMINOPIMELATE EPIMERASE, CHLOROPLASTIC"/>
    <property type="match status" value="1"/>
</dbReference>